<feature type="chain" id="PRO_5014385296" evidence="2">
    <location>
        <begin position="21"/>
        <end position="126"/>
    </location>
</feature>
<accession>A0A2J6SZ42</accession>
<dbReference type="InParanoid" id="A0A2J6SZ42"/>
<proteinExistence type="predicted"/>
<dbReference type="GeneID" id="36591657"/>
<keyword evidence="2" id="KW-0732">Signal</keyword>
<keyword evidence="4" id="KW-1185">Reference proteome</keyword>
<feature type="region of interest" description="Disordered" evidence="1">
    <location>
        <begin position="66"/>
        <end position="88"/>
    </location>
</feature>
<protein>
    <submittedName>
        <fullName evidence="3">Uncharacterized protein</fullName>
    </submittedName>
</protein>
<reference evidence="3 4" key="1">
    <citation type="submission" date="2016-04" db="EMBL/GenBank/DDBJ databases">
        <title>A degradative enzymes factory behind the ericoid mycorrhizal symbiosis.</title>
        <authorList>
            <consortium name="DOE Joint Genome Institute"/>
            <person name="Martino E."/>
            <person name="Morin E."/>
            <person name="Grelet G."/>
            <person name="Kuo A."/>
            <person name="Kohler A."/>
            <person name="Daghino S."/>
            <person name="Barry K."/>
            <person name="Choi C."/>
            <person name="Cichocki N."/>
            <person name="Clum A."/>
            <person name="Copeland A."/>
            <person name="Hainaut M."/>
            <person name="Haridas S."/>
            <person name="Labutti K."/>
            <person name="Lindquist E."/>
            <person name="Lipzen A."/>
            <person name="Khouja H.-R."/>
            <person name="Murat C."/>
            <person name="Ohm R."/>
            <person name="Olson A."/>
            <person name="Spatafora J."/>
            <person name="Veneault-Fourrey C."/>
            <person name="Henrissat B."/>
            <person name="Grigoriev I."/>
            <person name="Martin F."/>
            <person name="Perotto S."/>
        </authorList>
    </citation>
    <scope>NUCLEOTIDE SEQUENCE [LARGE SCALE GENOMIC DNA]</scope>
    <source>
        <strain evidence="3 4">E</strain>
    </source>
</reference>
<dbReference type="AlphaFoldDB" id="A0A2J6SZ42"/>
<gene>
    <name evidence="3" type="ORF">K444DRAFT_633133</name>
</gene>
<name>A0A2J6SZ42_9HELO</name>
<dbReference type="OrthoDB" id="3539982at2759"/>
<evidence type="ECO:0000256" key="1">
    <source>
        <dbReference type="SAM" id="MobiDB-lite"/>
    </source>
</evidence>
<feature type="signal peptide" evidence="2">
    <location>
        <begin position="1"/>
        <end position="20"/>
    </location>
</feature>
<evidence type="ECO:0000256" key="2">
    <source>
        <dbReference type="SAM" id="SignalP"/>
    </source>
</evidence>
<evidence type="ECO:0000313" key="3">
    <source>
        <dbReference type="EMBL" id="PMD56041.1"/>
    </source>
</evidence>
<dbReference type="Proteomes" id="UP000235371">
    <property type="component" value="Unassembled WGS sequence"/>
</dbReference>
<dbReference type="EMBL" id="KZ613853">
    <property type="protein sequence ID" value="PMD56041.1"/>
    <property type="molecule type" value="Genomic_DNA"/>
</dbReference>
<dbReference type="STRING" id="1095630.A0A2J6SZ42"/>
<evidence type="ECO:0000313" key="4">
    <source>
        <dbReference type="Proteomes" id="UP000235371"/>
    </source>
</evidence>
<organism evidence="3 4">
    <name type="scientific">Hyaloscypha bicolor E</name>
    <dbReference type="NCBI Taxonomy" id="1095630"/>
    <lineage>
        <taxon>Eukaryota</taxon>
        <taxon>Fungi</taxon>
        <taxon>Dikarya</taxon>
        <taxon>Ascomycota</taxon>
        <taxon>Pezizomycotina</taxon>
        <taxon>Leotiomycetes</taxon>
        <taxon>Helotiales</taxon>
        <taxon>Hyaloscyphaceae</taxon>
        <taxon>Hyaloscypha</taxon>
        <taxon>Hyaloscypha bicolor</taxon>
    </lineage>
</organism>
<dbReference type="RefSeq" id="XP_024732945.1">
    <property type="nucleotide sequence ID" value="XM_024883580.1"/>
</dbReference>
<sequence>MRTQPVFSLALVAFATTILTAPIKFSEDAKATIVAVGQDFGQLTAREVGGLVALAAGAESSHQGADASSLLGELPASHTESRRANDAASLRRCSQQAMEREKIQWLRCWQHFLLATIREQMMQQLC</sequence>